<organism evidence="8 9">
    <name type="scientific">Tomitella cavernea</name>
    <dbReference type="NCBI Taxonomy" id="1387982"/>
    <lineage>
        <taxon>Bacteria</taxon>
        <taxon>Bacillati</taxon>
        <taxon>Actinomycetota</taxon>
        <taxon>Actinomycetes</taxon>
        <taxon>Mycobacteriales</taxon>
        <taxon>Tomitella</taxon>
    </lineage>
</organism>
<comment type="caution">
    <text evidence="8">The sequence shown here is derived from an EMBL/GenBank/DDBJ whole genome shotgun (WGS) entry which is preliminary data.</text>
</comment>
<gene>
    <name evidence="8" type="ORF">GCM10023353_05850</name>
</gene>
<evidence type="ECO:0000313" key="8">
    <source>
        <dbReference type="EMBL" id="GAA4805709.1"/>
    </source>
</evidence>
<evidence type="ECO:0000313" key="9">
    <source>
        <dbReference type="Proteomes" id="UP001500839"/>
    </source>
</evidence>
<name>A0ABP9C923_9ACTN</name>
<feature type="active site" evidence="4">
    <location>
        <position position="18"/>
    </location>
</feature>
<dbReference type="Pfam" id="PF17763">
    <property type="entry name" value="Asparaginase_C"/>
    <property type="match status" value="1"/>
</dbReference>
<dbReference type="PROSITE" id="PS00144">
    <property type="entry name" value="ASN_GLN_ASE_1"/>
    <property type="match status" value="1"/>
</dbReference>
<evidence type="ECO:0000256" key="4">
    <source>
        <dbReference type="PROSITE-ProRule" id="PRU10099"/>
    </source>
</evidence>
<dbReference type="SMART" id="SM00870">
    <property type="entry name" value="Asparaginase"/>
    <property type="match status" value="1"/>
</dbReference>
<reference evidence="9" key="1">
    <citation type="journal article" date="2019" name="Int. J. Syst. Evol. Microbiol.">
        <title>The Global Catalogue of Microorganisms (GCM) 10K type strain sequencing project: providing services to taxonomists for standard genome sequencing and annotation.</title>
        <authorList>
            <consortium name="The Broad Institute Genomics Platform"/>
            <consortium name="The Broad Institute Genome Sequencing Center for Infectious Disease"/>
            <person name="Wu L."/>
            <person name="Ma J."/>
        </authorList>
    </citation>
    <scope>NUCLEOTIDE SEQUENCE [LARGE SCALE GENOMIC DNA]</scope>
    <source>
        <strain evidence="9">JCM 18542</strain>
    </source>
</reference>
<sequence length="330" mass="32213">MTRPGTTARVVVLATGGTIAATHDATGALTPGRSADALLAGIDVPHRLHVTAHRLMAMDSAAMTPADMAGIAARTVAEARAGADGIVVLHGTDTMEESALVADLAVAQARTAAPVVFTGAQRGADHPEPDGPGNLLLALHIAGGAPGSPGARIVFAGKAMPVWGTRKTSTVALDGFESWPDMREADAARRRGLAAFAAADGPASEGPLPRVDTVALYPGADAAAIDAVRAAGARGLVLEAMGAGNANAVVVQAVREAVAAGVAVVVTTRVPCGPAFADYGGGGGGGGGADLAGAGAVFSPVLRSGQARVLLAALLGAGAGPGDVARAFTG</sequence>
<dbReference type="InterPro" id="IPR037152">
    <property type="entry name" value="L-asparaginase_N_sf"/>
</dbReference>
<dbReference type="InterPro" id="IPR036152">
    <property type="entry name" value="Asp/glu_Ase-like_sf"/>
</dbReference>
<evidence type="ECO:0000256" key="2">
    <source>
        <dbReference type="ARBA" id="ARBA00012920"/>
    </source>
</evidence>
<evidence type="ECO:0000259" key="7">
    <source>
        <dbReference type="Pfam" id="PF17763"/>
    </source>
</evidence>
<feature type="domain" description="Asparaginase/glutaminase C-terminal" evidence="7">
    <location>
        <begin position="210"/>
        <end position="328"/>
    </location>
</feature>
<dbReference type="EC" id="3.5.1.1" evidence="2"/>
<dbReference type="Proteomes" id="UP001500839">
    <property type="component" value="Unassembled WGS sequence"/>
</dbReference>
<dbReference type="PANTHER" id="PTHR11707:SF28">
    <property type="entry name" value="60 KDA LYSOPHOSPHOLIPASE"/>
    <property type="match status" value="1"/>
</dbReference>
<dbReference type="PIRSF" id="PIRSF001220">
    <property type="entry name" value="L-ASNase_gatD"/>
    <property type="match status" value="1"/>
</dbReference>
<dbReference type="Gene3D" id="3.40.50.1170">
    <property type="entry name" value="L-asparaginase, N-terminal domain"/>
    <property type="match status" value="1"/>
</dbReference>
<dbReference type="Gene3D" id="3.40.50.40">
    <property type="match status" value="1"/>
</dbReference>
<protein>
    <recommendedName>
        <fullName evidence="2">asparaginase</fullName>
        <ecNumber evidence="2">3.5.1.1</ecNumber>
    </recommendedName>
</protein>
<feature type="domain" description="L-asparaginase N-terminal" evidence="6">
    <location>
        <begin position="9"/>
        <end position="180"/>
    </location>
</feature>
<dbReference type="PROSITE" id="PS51732">
    <property type="entry name" value="ASN_GLN_ASE_3"/>
    <property type="match status" value="1"/>
</dbReference>
<dbReference type="PIRSF" id="PIRSF500176">
    <property type="entry name" value="L_ASNase"/>
    <property type="match status" value="1"/>
</dbReference>
<dbReference type="PROSITE" id="PS00917">
    <property type="entry name" value="ASN_GLN_ASE_2"/>
    <property type="match status" value="1"/>
</dbReference>
<dbReference type="PANTHER" id="PTHR11707">
    <property type="entry name" value="L-ASPARAGINASE"/>
    <property type="match status" value="1"/>
</dbReference>
<feature type="active site" evidence="5">
    <location>
        <position position="92"/>
    </location>
</feature>
<dbReference type="InterPro" id="IPR027473">
    <property type="entry name" value="L-asparaginase_C"/>
</dbReference>
<proteinExistence type="inferred from homology"/>
<evidence type="ECO:0000259" key="6">
    <source>
        <dbReference type="Pfam" id="PF00710"/>
    </source>
</evidence>
<dbReference type="InterPro" id="IPR027475">
    <property type="entry name" value="Asparaginase/glutaminase_AS2"/>
</dbReference>
<dbReference type="InterPro" id="IPR027474">
    <property type="entry name" value="L-asparaginase_N"/>
</dbReference>
<dbReference type="InterPro" id="IPR006034">
    <property type="entry name" value="Asparaginase/glutaminase-like"/>
</dbReference>
<comment type="similarity">
    <text evidence="1">Belongs to the asparaginase 1 family.</text>
</comment>
<evidence type="ECO:0000256" key="5">
    <source>
        <dbReference type="PROSITE-ProRule" id="PRU10100"/>
    </source>
</evidence>
<dbReference type="Pfam" id="PF00710">
    <property type="entry name" value="Asparaginase"/>
    <property type="match status" value="1"/>
</dbReference>
<dbReference type="RefSeq" id="WP_200173489.1">
    <property type="nucleotide sequence ID" value="NZ_BAABKQ010000001.1"/>
</dbReference>
<dbReference type="SFLD" id="SFLDS00057">
    <property type="entry name" value="Glutaminase/Asparaginase"/>
    <property type="match status" value="1"/>
</dbReference>
<dbReference type="EMBL" id="BAABKQ010000001">
    <property type="protein sequence ID" value="GAA4805709.1"/>
    <property type="molecule type" value="Genomic_DNA"/>
</dbReference>
<keyword evidence="9" id="KW-1185">Reference proteome</keyword>
<dbReference type="InterPro" id="IPR040919">
    <property type="entry name" value="Asparaginase_C"/>
</dbReference>
<evidence type="ECO:0000256" key="1">
    <source>
        <dbReference type="ARBA" id="ARBA00010518"/>
    </source>
</evidence>
<dbReference type="InterPro" id="IPR020827">
    <property type="entry name" value="Asparaginase/glutaminase_AS1"/>
</dbReference>
<dbReference type="SUPFAM" id="SSF53774">
    <property type="entry name" value="Glutaminase/Asparaginase"/>
    <property type="match status" value="1"/>
</dbReference>
<dbReference type="PRINTS" id="PR00139">
    <property type="entry name" value="ASNGLNASE"/>
</dbReference>
<evidence type="ECO:0000256" key="3">
    <source>
        <dbReference type="ARBA" id="ARBA00049366"/>
    </source>
</evidence>
<accession>A0ABP9C923</accession>
<comment type="catalytic activity">
    <reaction evidence="3">
        <text>L-asparagine + H2O = L-aspartate + NH4(+)</text>
        <dbReference type="Rhea" id="RHEA:21016"/>
        <dbReference type="ChEBI" id="CHEBI:15377"/>
        <dbReference type="ChEBI" id="CHEBI:28938"/>
        <dbReference type="ChEBI" id="CHEBI:29991"/>
        <dbReference type="ChEBI" id="CHEBI:58048"/>
        <dbReference type="EC" id="3.5.1.1"/>
    </reaction>
</comment>